<keyword evidence="3" id="KW-0614">Plasmid</keyword>
<keyword evidence="4" id="KW-1185">Reference proteome</keyword>
<dbReference type="EMBL" id="CP036428">
    <property type="protein sequence ID" value="QDV39441.1"/>
    <property type="molecule type" value="Genomic_DNA"/>
</dbReference>
<dbReference type="AlphaFoldDB" id="A0A518HF42"/>
<keyword evidence="2" id="KW-1133">Transmembrane helix</keyword>
<evidence type="ECO:0000256" key="2">
    <source>
        <dbReference type="SAM" id="Phobius"/>
    </source>
</evidence>
<evidence type="ECO:0000313" key="4">
    <source>
        <dbReference type="Proteomes" id="UP000317835"/>
    </source>
</evidence>
<feature type="transmembrane region" description="Helical" evidence="2">
    <location>
        <begin position="88"/>
        <end position="108"/>
    </location>
</feature>
<gene>
    <name evidence="3" type="ORF">ElP_74080</name>
</gene>
<dbReference type="KEGG" id="tpla:ElP_74080"/>
<dbReference type="Proteomes" id="UP000317835">
    <property type="component" value="Plasmid pElP_2"/>
</dbReference>
<name>A0A518HF42_9BACT</name>
<protein>
    <submittedName>
        <fullName evidence="3">Uncharacterized protein</fullName>
    </submittedName>
</protein>
<keyword evidence="2" id="KW-0812">Transmembrane</keyword>
<geneLocation type="plasmid" evidence="4">
    <name>pelp_2</name>
</geneLocation>
<organism evidence="3 4">
    <name type="scientific">Tautonia plasticadhaerens</name>
    <dbReference type="NCBI Taxonomy" id="2527974"/>
    <lineage>
        <taxon>Bacteria</taxon>
        <taxon>Pseudomonadati</taxon>
        <taxon>Planctomycetota</taxon>
        <taxon>Planctomycetia</taxon>
        <taxon>Isosphaerales</taxon>
        <taxon>Isosphaeraceae</taxon>
        <taxon>Tautonia</taxon>
    </lineage>
</organism>
<sequence length="142" mass="15865">MSRLIDALPSSTTPIGLRSLERPEGNLASRPRVGCLARDEMCRSNRFDWLGTRDLQRIDGGWAMILNHEWDEHGEEQHVRLPDVLADLISVALLVAVVLPWIAFVQALTLPKPRGSRRGGHVIPRPHAQSHGRLIHQSAHVS</sequence>
<reference evidence="3 4" key="1">
    <citation type="submission" date="2019-02" db="EMBL/GenBank/DDBJ databases">
        <title>Deep-cultivation of Planctomycetes and their phenomic and genomic characterization uncovers novel biology.</title>
        <authorList>
            <person name="Wiegand S."/>
            <person name="Jogler M."/>
            <person name="Boedeker C."/>
            <person name="Pinto D."/>
            <person name="Vollmers J."/>
            <person name="Rivas-Marin E."/>
            <person name="Kohn T."/>
            <person name="Peeters S.H."/>
            <person name="Heuer A."/>
            <person name="Rast P."/>
            <person name="Oberbeckmann S."/>
            <person name="Bunk B."/>
            <person name="Jeske O."/>
            <person name="Meyerdierks A."/>
            <person name="Storesund J.E."/>
            <person name="Kallscheuer N."/>
            <person name="Luecker S."/>
            <person name="Lage O.M."/>
            <person name="Pohl T."/>
            <person name="Merkel B.J."/>
            <person name="Hornburger P."/>
            <person name="Mueller R.-W."/>
            <person name="Bruemmer F."/>
            <person name="Labrenz M."/>
            <person name="Spormann A.M."/>
            <person name="Op den Camp H."/>
            <person name="Overmann J."/>
            <person name="Amann R."/>
            <person name="Jetten M.S.M."/>
            <person name="Mascher T."/>
            <person name="Medema M.H."/>
            <person name="Devos D.P."/>
            <person name="Kaster A.-K."/>
            <person name="Ovreas L."/>
            <person name="Rohde M."/>
            <person name="Galperin M.Y."/>
            <person name="Jogler C."/>
        </authorList>
    </citation>
    <scope>NUCLEOTIDE SEQUENCE [LARGE SCALE GENOMIC DNA]</scope>
    <source>
        <strain evidence="3 4">ElP</strain>
        <plasmid evidence="4">pelp_2</plasmid>
    </source>
</reference>
<evidence type="ECO:0000256" key="1">
    <source>
        <dbReference type="SAM" id="MobiDB-lite"/>
    </source>
</evidence>
<keyword evidence="2" id="KW-0472">Membrane</keyword>
<accession>A0A518HF42</accession>
<evidence type="ECO:0000313" key="3">
    <source>
        <dbReference type="EMBL" id="QDV39441.1"/>
    </source>
</evidence>
<feature type="region of interest" description="Disordered" evidence="1">
    <location>
        <begin position="114"/>
        <end position="142"/>
    </location>
</feature>
<proteinExistence type="predicted"/>